<evidence type="ECO:0000256" key="2">
    <source>
        <dbReference type="SAM" id="Phobius"/>
    </source>
</evidence>
<protein>
    <submittedName>
        <fullName evidence="3">Uncharacterized protein</fullName>
    </submittedName>
</protein>
<keyword evidence="2" id="KW-0812">Transmembrane</keyword>
<keyword evidence="2" id="KW-1133">Transmembrane helix</keyword>
<dbReference type="Proteomes" id="UP001140513">
    <property type="component" value="Unassembled WGS sequence"/>
</dbReference>
<keyword evidence="2" id="KW-0472">Membrane</keyword>
<dbReference type="RefSeq" id="XP_056068351.1">
    <property type="nucleotide sequence ID" value="XM_056216795.1"/>
</dbReference>
<feature type="transmembrane region" description="Helical" evidence="2">
    <location>
        <begin position="81"/>
        <end position="103"/>
    </location>
</feature>
<feature type="transmembrane region" description="Helical" evidence="2">
    <location>
        <begin position="134"/>
        <end position="158"/>
    </location>
</feature>
<dbReference type="GeneID" id="80911566"/>
<organism evidence="3 4">
    <name type="scientific">Didymosphaeria variabile</name>
    <dbReference type="NCBI Taxonomy" id="1932322"/>
    <lineage>
        <taxon>Eukaryota</taxon>
        <taxon>Fungi</taxon>
        <taxon>Dikarya</taxon>
        <taxon>Ascomycota</taxon>
        <taxon>Pezizomycotina</taxon>
        <taxon>Dothideomycetes</taxon>
        <taxon>Pleosporomycetidae</taxon>
        <taxon>Pleosporales</taxon>
        <taxon>Massarineae</taxon>
        <taxon>Didymosphaeriaceae</taxon>
        <taxon>Didymosphaeria</taxon>
    </lineage>
</organism>
<feature type="transmembrane region" description="Helical" evidence="2">
    <location>
        <begin position="51"/>
        <end position="69"/>
    </location>
</feature>
<keyword evidence="4" id="KW-1185">Reference proteome</keyword>
<dbReference type="PANTHER" id="PTHR33048:SF18">
    <property type="entry name" value="INTEGRAL MEMBRANE PROTEIN"/>
    <property type="match status" value="1"/>
</dbReference>
<dbReference type="InterPro" id="IPR052337">
    <property type="entry name" value="SAT4-like"/>
</dbReference>
<evidence type="ECO:0000256" key="1">
    <source>
        <dbReference type="SAM" id="MobiDB-lite"/>
    </source>
</evidence>
<comment type="caution">
    <text evidence="3">The sequence shown here is derived from an EMBL/GenBank/DDBJ whole genome shotgun (WGS) entry which is preliminary data.</text>
</comment>
<gene>
    <name evidence="3" type="ORF">N0V89_008036</name>
</gene>
<dbReference type="PANTHER" id="PTHR33048">
    <property type="entry name" value="PTH11-LIKE INTEGRAL MEMBRANE PROTEIN (AFU_ORTHOLOGUE AFUA_5G11245)"/>
    <property type="match status" value="1"/>
</dbReference>
<dbReference type="OrthoDB" id="444631at2759"/>
<dbReference type="EMBL" id="JAPEUX010000006">
    <property type="protein sequence ID" value="KAJ4349421.1"/>
    <property type="molecule type" value="Genomic_DNA"/>
</dbReference>
<reference evidence="3" key="1">
    <citation type="submission" date="2022-10" db="EMBL/GenBank/DDBJ databases">
        <title>Tapping the CABI collections for fungal endophytes: first genome assemblies for Collariella, Neodidymelliopsis, Ascochyta clinopodiicola, Didymella pomorum, Didymosphaeria variabile, Neocosmospora piperis and Neocucurbitaria cava.</title>
        <authorList>
            <person name="Hill R."/>
        </authorList>
    </citation>
    <scope>NUCLEOTIDE SEQUENCE</scope>
    <source>
        <strain evidence="3">IMI 356815</strain>
    </source>
</reference>
<feature type="compositionally biased region" description="Basic and acidic residues" evidence="1">
    <location>
        <begin position="228"/>
        <end position="240"/>
    </location>
</feature>
<feature type="region of interest" description="Disordered" evidence="1">
    <location>
        <begin position="228"/>
        <end position="260"/>
    </location>
</feature>
<feature type="compositionally biased region" description="Polar residues" evidence="1">
    <location>
        <begin position="247"/>
        <end position="260"/>
    </location>
</feature>
<evidence type="ECO:0000313" key="4">
    <source>
        <dbReference type="Proteomes" id="UP001140513"/>
    </source>
</evidence>
<sequence>MAFLLAFTGTYQVYGPTDYTKQLYAMGLIKEDEVIYSDESRNAKYNAANSLLFWCVIYAAKASFLALYWHIFAFSTKFRIAWAVTTAYIPTSFAITFMWSFFLCGNPKYFPDSQLAVLPLAMLRPLLMRTAQKLELAIIFLLVAVNMVLTILRTVYSIDVNLAKFPDQNILWVFLQAAGSVIVCALPCYRGILTRKKPDTMPNDELTSSESEFADIWQRYLISIGEHKDGSRTEREKDLEAGGMNGSPATQTQITEISRA</sequence>
<feature type="transmembrane region" description="Helical" evidence="2">
    <location>
        <begin position="170"/>
        <end position="189"/>
    </location>
</feature>
<evidence type="ECO:0000313" key="3">
    <source>
        <dbReference type="EMBL" id="KAJ4349421.1"/>
    </source>
</evidence>
<accession>A0A9W8XF01</accession>
<proteinExistence type="predicted"/>
<name>A0A9W8XF01_9PLEO</name>
<dbReference type="AlphaFoldDB" id="A0A9W8XF01"/>